<evidence type="ECO:0000313" key="1">
    <source>
        <dbReference type="EMBL" id="KAJ2890076.1"/>
    </source>
</evidence>
<protein>
    <submittedName>
        <fullName evidence="1">Uncharacterized protein</fullName>
    </submittedName>
</protein>
<keyword evidence="2" id="KW-1185">Reference proteome</keyword>
<accession>A0ACC1LY59</accession>
<name>A0ACC1LY59_9FUNG</name>
<proteinExistence type="predicted"/>
<dbReference type="EMBL" id="JANBVB010001520">
    <property type="protein sequence ID" value="KAJ2890076.1"/>
    <property type="molecule type" value="Genomic_DNA"/>
</dbReference>
<evidence type="ECO:0000313" key="2">
    <source>
        <dbReference type="Proteomes" id="UP001139981"/>
    </source>
</evidence>
<gene>
    <name evidence="1" type="ORF">IWW38_004330</name>
</gene>
<dbReference type="Proteomes" id="UP001139981">
    <property type="component" value="Unassembled WGS sequence"/>
</dbReference>
<organism evidence="1 2">
    <name type="scientific">Coemansia aciculifera</name>
    <dbReference type="NCBI Taxonomy" id="417176"/>
    <lineage>
        <taxon>Eukaryota</taxon>
        <taxon>Fungi</taxon>
        <taxon>Fungi incertae sedis</taxon>
        <taxon>Zoopagomycota</taxon>
        <taxon>Kickxellomycotina</taxon>
        <taxon>Kickxellomycetes</taxon>
        <taxon>Kickxellales</taxon>
        <taxon>Kickxellaceae</taxon>
        <taxon>Coemansia</taxon>
    </lineage>
</organism>
<reference evidence="1" key="1">
    <citation type="submission" date="2022-07" db="EMBL/GenBank/DDBJ databases">
        <title>Phylogenomic reconstructions and comparative analyses of Kickxellomycotina fungi.</title>
        <authorList>
            <person name="Reynolds N.K."/>
            <person name="Stajich J.E."/>
            <person name="Barry K."/>
            <person name="Grigoriev I.V."/>
            <person name="Crous P."/>
            <person name="Smith M.E."/>
        </authorList>
    </citation>
    <scope>NUCLEOTIDE SEQUENCE</scope>
    <source>
        <strain evidence="1">CBS 190363</strain>
    </source>
</reference>
<comment type="caution">
    <text evidence="1">The sequence shown here is derived from an EMBL/GenBank/DDBJ whole genome shotgun (WGS) entry which is preliminary data.</text>
</comment>
<sequence length="411" mass="46358">MKSMWNVLDVAIYAIFVTFFCLRVRCLYTGSAQDLDKAYDVLALNASMLWPRLFAVLDQFEFCGTIIIQVRRIISGTSLFFALLIVLTAGFFQTFFSLSQRHNQLEAKSIWGLMARIFFGSALVGWDQADLFGPHVGYLAMSMYIGVSMLILYNILIGVINQCMVEITQNAALEFRFAYTMRVAEYVSANQTYPCVPPLNLLQILVFWPLRKATTLSRRSFALLRSLILLLAYAPHLAIYVVYKRAGRWWRSKSGMHRKALRAECHLAEKELTVIHSRKMGACTLAEPRLDNSELPGNTTEQDAATAGSSLLAVKPSSREDSGFGTASRWTTLVDTWKLRRNRPCNGSPLLQSPVFQSPLPMHECDCHALADKKIKALESQMASIDKKLTTIARLLQPVTDDEQCHIRPLL</sequence>